<dbReference type="FunFam" id="1.25.40.10:FF:000344">
    <property type="entry name" value="Pentatricopeptide repeat-containing protein"/>
    <property type="match status" value="1"/>
</dbReference>
<dbReference type="Pfam" id="PF13812">
    <property type="entry name" value="PPR_3"/>
    <property type="match status" value="1"/>
</dbReference>
<dbReference type="AlphaFoldDB" id="A0AAV3P1N2"/>
<reference evidence="5 6" key="1">
    <citation type="submission" date="2024-01" db="EMBL/GenBank/DDBJ databases">
        <title>The complete chloroplast genome sequence of Lithospermum erythrorhizon: insights into the phylogenetic relationship among Boraginaceae species and the maternal lineages of purple gromwells.</title>
        <authorList>
            <person name="Okada T."/>
            <person name="Watanabe K."/>
        </authorList>
    </citation>
    <scope>NUCLEOTIDE SEQUENCE [LARGE SCALE GENOMIC DNA]</scope>
</reference>
<dbReference type="InterPro" id="IPR046848">
    <property type="entry name" value="E_motif"/>
</dbReference>
<dbReference type="Pfam" id="PF20431">
    <property type="entry name" value="E_motif"/>
    <property type="match status" value="1"/>
</dbReference>
<dbReference type="InterPro" id="IPR046960">
    <property type="entry name" value="PPR_At4g14850-like_plant"/>
</dbReference>
<dbReference type="GO" id="GO:0003729">
    <property type="term" value="F:mRNA binding"/>
    <property type="evidence" value="ECO:0007669"/>
    <property type="project" value="UniProtKB-ARBA"/>
</dbReference>
<dbReference type="EMBL" id="BAABME010000805">
    <property type="protein sequence ID" value="GAA0145597.1"/>
    <property type="molecule type" value="Genomic_DNA"/>
</dbReference>
<dbReference type="Pfam" id="PF01535">
    <property type="entry name" value="PPR"/>
    <property type="match status" value="5"/>
</dbReference>
<keyword evidence="6" id="KW-1185">Reference proteome</keyword>
<dbReference type="PANTHER" id="PTHR47926">
    <property type="entry name" value="PENTATRICOPEPTIDE REPEAT-CONTAINING PROTEIN"/>
    <property type="match status" value="1"/>
</dbReference>
<feature type="repeat" description="PPR" evidence="3">
    <location>
        <begin position="183"/>
        <end position="217"/>
    </location>
</feature>
<dbReference type="GO" id="GO:0008270">
    <property type="term" value="F:zinc ion binding"/>
    <property type="evidence" value="ECO:0007669"/>
    <property type="project" value="InterPro"/>
</dbReference>
<evidence type="ECO:0000256" key="1">
    <source>
        <dbReference type="ARBA" id="ARBA00006643"/>
    </source>
</evidence>
<feature type="repeat" description="PPR" evidence="3">
    <location>
        <begin position="354"/>
        <end position="388"/>
    </location>
</feature>
<dbReference type="FunFam" id="1.25.40.10:FF:000090">
    <property type="entry name" value="Pentatricopeptide repeat-containing protein, chloroplastic"/>
    <property type="match status" value="1"/>
</dbReference>
<dbReference type="InterPro" id="IPR011990">
    <property type="entry name" value="TPR-like_helical_dom_sf"/>
</dbReference>
<protein>
    <recommendedName>
        <fullName evidence="4">DYW domain-containing protein</fullName>
    </recommendedName>
</protein>
<feature type="repeat" description="PPR" evidence="3">
    <location>
        <begin position="283"/>
        <end position="318"/>
    </location>
</feature>
<dbReference type="FunFam" id="1.25.40.10:FF:000073">
    <property type="entry name" value="Pentatricopeptide repeat-containing protein chloroplastic"/>
    <property type="match status" value="1"/>
</dbReference>
<dbReference type="PROSITE" id="PS51375">
    <property type="entry name" value="PPR"/>
    <property type="match status" value="7"/>
</dbReference>
<dbReference type="Pfam" id="PF13041">
    <property type="entry name" value="PPR_2"/>
    <property type="match status" value="3"/>
</dbReference>
<feature type="repeat" description="PPR" evidence="3">
    <location>
        <begin position="485"/>
        <end position="519"/>
    </location>
</feature>
<dbReference type="InterPro" id="IPR002885">
    <property type="entry name" value="PPR_rpt"/>
</dbReference>
<evidence type="ECO:0000313" key="5">
    <source>
        <dbReference type="EMBL" id="GAA0145597.1"/>
    </source>
</evidence>
<proteinExistence type="inferred from homology"/>
<dbReference type="NCBIfam" id="TIGR00756">
    <property type="entry name" value="PPR"/>
    <property type="match status" value="6"/>
</dbReference>
<evidence type="ECO:0000256" key="2">
    <source>
        <dbReference type="ARBA" id="ARBA00022737"/>
    </source>
</evidence>
<sequence>MKATNIYTLCHRSQDHLYTSLTKSFSSIKNLKHLQKIHSIIITIGFHNSPFFLGSLISKYSQFKDPNSSLSIFRQNDNIKAIVYIWNTIIRAMNHNSLSTKALDFYTQMKKLKIEPDEYTFPSVINASSSLLNLKLGQCIHCDVFLMGFQSDLYICNALIGMYSRLIKLDEARKVFDKMPEKDVVSWNSLMSGYSANGYFEDALDVFRMSRKEGVKADCYTISSVLRACAGLGGVEGLVVHGLVEKLGVNRDINLCNILLSVYFKLDKVKDSEKLFGEMAVRNTASWNTMVTMYSQSGLYDESIKLFTEMLSESETEPDLLTMTYALHACSNLKDLRLGKFIHNYAVRHGCSSDITFNNVLIDMYARCGDMITTKEVFERMERKDLVTWNSIVQGYIGNELQEEARKTFRLMKMELQPDFVTYVTLLSMCSKLADLLFAKQIICDIIKSGFVSTVVVGNAIVDVYSKCNQMEDAVKQFYNMMGRDIVTWNSILTACSQSENWKLGFEMVSRMRTEGIMPDEATVIGTLPLCSVLGAKRQGKEMHACILRLGLESKVAICSALIDMYSKTGNLRYSSLVFQLMEAKDIISCTSMITAYGMYGEGKNAIRIFENMKEFGLIPDHIAFIAVIYACSHSGLVKEGQRFFYQLKEDYNIDPRVEHYACMVDLLARSGMLDEAEKFILSMPLQPDASIWGSLLSACRSSQNSKLAERVSARILQLGSDDPGYHVLASNVYAALGKWDKVKMVRKSLNAKGLKKDPGCSWVEILNKVYVFGTGDKHFEQFKEVKILLETYLSLMAKEGYVPNLKFVLPNVGEDEKMELLCGHSERLAIAFGLLNTKPETPLQIMKNLRVCGDCHTVTKYISKMAKREILVRDANRFHLFKDGICSCGDMW</sequence>
<keyword evidence="2" id="KW-0677">Repeat</keyword>
<feature type="repeat" description="PPR" evidence="3">
    <location>
        <begin position="82"/>
        <end position="116"/>
    </location>
</feature>
<dbReference type="PANTHER" id="PTHR47926:SF533">
    <property type="entry name" value="DYW DOMAIN-CONTAINING PROTEIN"/>
    <property type="match status" value="1"/>
</dbReference>
<comment type="caution">
    <text evidence="5">The sequence shown here is derived from an EMBL/GenBank/DDBJ whole genome shotgun (WGS) entry which is preliminary data.</text>
</comment>
<feature type="domain" description="DYW" evidence="4">
    <location>
        <begin position="801"/>
        <end position="893"/>
    </location>
</feature>
<feature type="repeat" description="PPR" evidence="3">
    <location>
        <begin position="152"/>
        <end position="182"/>
    </location>
</feature>
<dbReference type="Pfam" id="PF14432">
    <property type="entry name" value="DYW_deaminase"/>
    <property type="match status" value="1"/>
</dbReference>
<dbReference type="Gene3D" id="1.25.40.10">
    <property type="entry name" value="Tetratricopeptide repeat domain"/>
    <property type="match status" value="6"/>
</dbReference>
<evidence type="ECO:0000313" key="6">
    <source>
        <dbReference type="Proteomes" id="UP001454036"/>
    </source>
</evidence>
<dbReference type="Proteomes" id="UP001454036">
    <property type="component" value="Unassembled WGS sequence"/>
</dbReference>
<comment type="similarity">
    <text evidence="1">Belongs to the PPR family. PCMP-H subfamily.</text>
</comment>
<feature type="repeat" description="PPR" evidence="3">
    <location>
        <begin position="586"/>
        <end position="620"/>
    </location>
</feature>
<dbReference type="GO" id="GO:0009451">
    <property type="term" value="P:RNA modification"/>
    <property type="evidence" value="ECO:0007669"/>
    <property type="project" value="InterPro"/>
</dbReference>
<evidence type="ECO:0000256" key="3">
    <source>
        <dbReference type="PROSITE-ProRule" id="PRU00708"/>
    </source>
</evidence>
<gene>
    <name evidence="5" type="ORF">LIER_05759</name>
</gene>
<evidence type="ECO:0000259" key="4">
    <source>
        <dbReference type="Pfam" id="PF14432"/>
    </source>
</evidence>
<organism evidence="5 6">
    <name type="scientific">Lithospermum erythrorhizon</name>
    <name type="common">Purple gromwell</name>
    <name type="synonym">Lithospermum officinale var. erythrorhizon</name>
    <dbReference type="NCBI Taxonomy" id="34254"/>
    <lineage>
        <taxon>Eukaryota</taxon>
        <taxon>Viridiplantae</taxon>
        <taxon>Streptophyta</taxon>
        <taxon>Embryophyta</taxon>
        <taxon>Tracheophyta</taxon>
        <taxon>Spermatophyta</taxon>
        <taxon>Magnoliopsida</taxon>
        <taxon>eudicotyledons</taxon>
        <taxon>Gunneridae</taxon>
        <taxon>Pentapetalae</taxon>
        <taxon>asterids</taxon>
        <taxon>lamiids</taxon>
        <taxon>Boraginales</taxon>
        <taxon>Boraginaceae</taxon>
        <taxon>Boraginoideae</taxon>
        <taxon>Lithospermeae</taxon>
        <taxon>Lithospermum</taxon>
    </lineage>
</organism>
<dbReference type="InterPro" id="IPR032867">
    <property type="entry name" value="DYW_dom"/>
</dbReference>
<accession>A0AAV3P1N2</accession>
<name>A0AAV3P1N2_LITER</name>